<comment type="caution">
    <text evidence="8">The sequence shown here is derived from an EMBL/GenBank/DDBJ whole genome shotgun (WGS) entry which is preliminary data.</text>
</comment>
<keyword evidence="9" id="KW-1185">Reference proteome</keyword>
<dbReference type="NCBIfam" id="TIGR01128">
    <property type="entry name" value="holA"/>
    <property type="match status" value="1"/>
</dbReference>
<name>A0A2T6B321_9RHOB</name>
<dbReference type="PANTHER" id="PTHR34388">
    <property type="entry name" value="DNA POLYMERASE III SUBUNIT DELTA"/>
    <property type="match status" value="1"/>
</dbReference>
<dbReference type="GO" id="GO:0006261">
    <property type="term" value="P:DNA-templated DNA replication"/>
    <property type="evidence" value="ECO:0007669"/>
    <property type="project" value="TreeGrafter"/>
</dbReference>
<dbReference type="OrthoDB" id="9804983at2"/>
<keyword evidence="2" id="KW-0808">Transferase</keyword>
<dbReference type="InterPro" id="IPR005790">
    <property type="entry name" value="DNA_polIII_delta"/>
</dbReference>
<protein>
    <recommendedName>
        <fullName evidence="1">DNA-directed DNA polymerase</fullName>
        <ecNumber evidence="1">2.7.7.7</ecNumber>
    </recommendedName>
</protein>
<dbReference type="GO" id="GO:0003677">
    <property type="term" value="F:DNA binding"/>
    <property type="evidence" value="ECO:0007669"/>
    <property type="project" value="InterPro"/>
</dbReference>
<dbReference type="EMBL" id="QBKP01000005">
    <property type="protein sequence ID" value="PTX50466.1"/>
    <property type="molecule type" value="Genomic_DNA"/>
</dbReference>
<evidence type="ECO:0000313" key="9">
    <source>
        <dbReference type="Proteomes" id="UP000244224"/>
    </source>
</evidence>
<dbReference type="SUPFAM" id="SSF48019">
    <property type="entry name" value="post-AAA+ oligomerization domain-like"/>
    <property type="match status" value="1"/>
</dbReference>
<evidence type="ECO:0000256" key="4">
    <source>
        <dbReference type="ARBA" id="ARBA00022705"/>
    </source>
</evidence>
<evidence type="ECO:0000313" key="8">
    <source>
        <dbReference type="EMBL" id="PTX50466.1"/>
    </source>
</evidence>
<evidence type="ECO:0000256" key="1">
    <source>
        <dbReference type="ARBA" id="ARBA00012417"/>
    </source>
</evidence>
<evidence type="ECO:0000256" key="2">
    <source>
        <dbReference type="ARBA" id="ARBA00022679"/>
    </source>
</evidence>
<dbReference type="Gene3D" id="3.40.50.300">
    <property type="entry name" value="P-loop containing nucleotide triphosphate hydrolases"/>
    <property type="match status" value="1"/>
</dbReference>
<reference evidence="8 9" key="1">
    <citation type="submission" date="2018-04" db="EMBL/GenBank/DDBJ databases">
        <title>Genomic Encyclopedia of Archaeal and Bacterial Type Strains, Phase II (KMG-II): from individual species to whole genera.</title>
        <authorList>
            <person name="Goeker M."/>
        </authorList>
    </citation>
    <scope>NUCLEOTIDE SEQUENCE [LARGE SCALE GENOMIC DNA]</scope>
    <source>
        <strain evidence="8 9">DSM 21823</strain>
    </source>
</reference>
<evidence type="ECO:0000256" key="7">
    <source>
        <dbReference type="ARBA" id="ARBA00049244"/>
    </source>
</evidence>
<evidence type="ECO:0000256" key="6">
    <source>
        <dbReference type="ARBA" id="ARBA00034754"/>
    </source>
</evidence>
<evidence type="ECO:0000256" key="5">
    <source>
        <dbReference type="ARBA" id="ARBA00022932"/>
    </source>
</evidence>
<proteinExistence type="inferred from homology"/>
<sequence length="333" mass="35912">MKLTGAAGAAYCAKPDPAAAGLLLYGQDAMRVSLRRQEAIAALIGPEGEAEMRLARLSGGDVRKEPALLMDAMKAQGFFPGPRVVFVEEATDTIAPAVTEAFRDWRPGDAQILVTAGGLTAKSALVKLFESHPTARCLGIYDDPPSREEIESTLGKSGLRDIAPEAMTDLLSLAKELDPGDFRQTVEKIALYKWGDGTPLTPADVIAMAPATVDAEVDDVVEAVAEGRGAAVGQLMRRLEGQGVQPVTLCIFAMRHFRTLHALVVDPRGPASFRLRGPRKDRAMRQAESWGARRLEDALALLVETDLTLRSASRAPAMALMERALIRLAMMRR</sequence>
<evidence type="ECO:0000256" key="3">
    <source>
        <dbReference type="ARBA" id="ARBA00022695"/>
    </source>
</evidence>
<accession>A0A2T6B321</accession>
<dbReference type="AlphaFoldDB" id="A0A2T6B321"/>
<dbReference type="GO" id="GO:0003887">
    <property type="term" value="F:DNA-directed DNA polymerase activity"/>
    <property type="evidence" value="ECO:0007669"/>
    <property type="project" value="UniProtKB-KW"/>
</dbReference>
<gene>
    <name evidence="8" type="ORF">C8N34_105110</name>
</gene>
<dbReference type="EC" id="2.7.7.7" evidence="1"/>
<dbReference type="InterPro" id="IPR008921">
    <property type="entry name" value="DNA_pol3_clamp-load_cplx_C"/>
</dbReference>
<dbReference type="PANTHER" id="PTHR34388:SF1">
    <property type="entry name" value="DNA POLYMERASE III SUBUNIT DELTA"/>
    <property type="match status" value="1"/>
</dbReference>
<organism evidence="8 9">
    <name type="scientific">Gemmobacter caeni</name>
    <dbReference type="NCBI Taxonomy" id="589035"/>
    <lineage>
        <taxon>Bacteria</taxon>
        <taxon>Pseudomonadati</taxon>
        <taxon>Pseudomonadota</taxon>
        <taxon>Alphaproteobacteria</taxon>
        <taxon>Rhodobacterales</taxon>
        <taxon>Paracoccaceae</taxon>
        <taxon>Gemmobacter</taxon>
    </lineage>
</organism>
<dbReference type="GO" id="GO:0009360">
    <property type="term" value="C:DNA polymerase III complex"/>
    <property type="evidence" value="ECO:0007669"/>
    <property type="project" value="TreeGrafter"/>
</dbReference>
<dbReference type="Gene3D" id="1.20.272.10">
    <property type="match status" value="1"/>
</dbReference>
<keyword evidence="4" id="KW-0235">DNA replication</keyword>
<comment type="similarity">
    <text evidence="6">Belongs to the DNA polymerase HolA subunit family.</text>
</comment>
<keyword evidence="3" id="KW-0548">Nucleotidyltransferase</keyword>
<comment type="catalytic activity">
    <reaction evidence="7">
        <text>DNA(n) + a 2'-deoxyribonucleoside 5'-triphosphate = DNA(n+1) + diphosphate</text>
        <dbReference type="Rhea" id="RHEA:22508"/>
        <dbReference type="Rhea" id="RHEA-COMP:17339"/>
        <dbReference type="Rhea" id="RHEA-COMP:17340"/>
        <dbReference type="ChEBI" id="CHEBI:33019"/>
        <dbReference type="ChEBI" id="CHEBI:61560"/>
        <dbReference type="ChEBI" id="CHEBI:173112"/>
        <dbReference type="EC" id="2.7.7.7"/>
    </reaction>
</comment>
<keyword evidence="5" id="KW-0239">DNA-directed DNA polymerase</keyword>
<dbReference type="RefSeq" id="WP_108128711.1">
    <property type="nucleotide sequence ID" value="NZ_QBKP01000005.1"/>
</dbReference>
<dbReference type="InterPro" id="IPR027417">
    <property type="entry name" value="P-loop_NTPase"/>
</dbReference>
<dbReference type="Proteomes" id="UP000244224">
    <property type="component" value="Unassembled WGS sequence"/>
</dbReference>